<keyword evidence="3" id="KW-0378">Hydrolase</keyword>
<feature type="signal peptide" evidence="1">
    <location>
        <begin position="1"/>
        <end position="30"/>
    </location>
</feature>
<gene>
    <name evidence="3" type="ORF">KPL37_13190</name>
</gene>
<dbReference type="InterPro" id="IPR018392">
    <property type="entry name" value="LysM"/>
</dbReference>
<dbReference type="Pfam" id="PF07486">
    <property type="entry name" value="Hydrolase_2"/>
    <property type="match status" value="1"/>
</dbReference>
<dbReference type="CDD" id="cd00118">
    <property type="entry name" value="LysM"/>
    <property type="match status" value="1"/>
</dbReference>
<comment type="caution">
    <text evidence="3">The sequence shown here is derived from an EMBL/GenBank/DDBJ whole genome shotgun (WGS) entry which is preliminary data.</text>
</comment>
<feature type="chain" id="PRO_5045206399" evidence="1">
    <location>
        <begin position="31"/>
        <end position="224"/>
    </location>
</feature>
<keyword evidence="4" id="KW-1185">Reference proteome</keyword>
<dbReference type="EMBL" id="JAHLDV010000033">
    <property type="protein sequence ID" value="MBU3160700.1"/>
    <property type="molecule type" value="Genomic_DNA"/>
</dbReference>
<dbReference type="PROSITE" id="PS51782">
    <property type="entry name" value="LYSM"/>
    <property type="match status" value="1"/>
</dbReference>
<dbReference type="GO" id="GO:0016787">
    <property type="term" value="F:hydrolase activity"/>
    <property type="evidence" value="ECO:0007669"/>
    <property type="project" value="UniProtKB-KW"/>
</dbReference>
<reference evidence="3 4" key="1">
    <citation type="submission" date="2021-06" db="EMBL/GenBank/DDBJ databases">
        <title>Clostridia strains as spoilage organisms.</title>
        <authorList>
            <person name="Wambui J."/>
            <person name="Stephan R."/>
            <person name="Stevens M.J.A."/>
        </authorList>
    </citation>
    <scope>NUCLEOTIDE SEQUENCE [LARGE SCALE GENOMIC DNA]</scope>
    <source>
        <strain evidence="3 4">DSM 14204</strain>
    </source>
</reference>
<dbReference type="Proteomes" id="UP000776252">
    <property type="component" value="Unassembled WGS sequence"/>
</dbReference>
<name>A0ABS6BUV6_9CLOT</name>
<feature type="domain" description="LysM" evidence="2">
    <location>
        <begin position="34"/>
        <end position="77"/>
    </location>
</feature>
<dbReference type="Pfam" id="PF01476">
    <property type="entry name" value="LysM"/>
    <property type="match status" value="1"/>
</dbReference>
<sequence length="224" mass="23626">MINFKSFKSVFLTSALTIGISVITSQNIFAATLTTYTVKSGDCLSVIAKTHGESLTNLMKANSNCDGFIFPGQVLKIPVTTNSTKVLAKPIASKSAAIKYTSSDFSLLARLITAEAQGESYKAQVAVGSVVVNRVKSSSFPNSLSSVINQKYNGSYQFTPIQNGNINTSADATAVKAAKAALSGTDSTNNALFFYSGNAPKTLTLKQPGSIKIDNLTFVGIIKN</sequence>
<dbReference type="RefSeq" id="WP_216150098.1">
    <property type="nucleotide sequence ID" value="NZ_JAHLDV010000033.1"/>
</dbReference>
<evidence type="ECO:0000259" key="2">
    <source>
        <dbReference type="PROSITE" id="PS51782"/>
    </source>
</evidence>
<dbReference type="InterPro" id="IPR011105">
    <property type="entry name" value="Cell_wall_hydrolase_SleB"/>
</dbReference>
<organism evidence="3 4">
    <name type="scientific">Clostridium frigoris</name>
    <dbReference type="NCBI Taxonomy" id="205327"/>
    <lineage>
        <taxon>Bacteria</taxon>
        <taxon>Bacillati</taxon>
        <taxon>Bacillota</taxon>
        <taxon>Clostridia</taxon>
        <taxon>Eubacteriales</taxon>
        <taxon>Clostridiaceae</taxon>
        <taxon>Clostridium</taxon>
    </lineage>
</organism>
<evidence type="ECO:0000313" key="3">
    <source>
        <dbReference type="EMBL" id="MBU3160700.1"/>
    </source>
</evidence>
<protein>
    <submittedName>
        <fullName evidence="3">Cell wall hydrolase</fullName>
    </submittedName>
</protein>
<accession>A0ABS6BUV6</accession>
<keyword evidence="1" id="KW-0732">Signal</keyword>
<evidence type="ECO:0000256" key="1">
    <source>
        <dbReference type="SAM" id="SignalP"/>
    </source>
</evidence>
<evidence type="ECO:0000313" key="4">
    <source>
        <dbReference type="Proteomes" id="UP000776252"/>
    </source>
</evidence>
<dbReference type="SMART" id="SM00257">
    <property type="entry name" value="LysM"/>
    <property type="match status" value="1"/>
</dbReference>
<proteinExistence type="predicted"/>